<dbReference type="OrthoDB" id="1757931at2"/>
<sequence length="259" mass="29356">MKSEDNNFTNANLDDAIEALSKNLYLESPDLWIEFQDKMGDKVFDEMVLFFAAKYNSFSIIAHAVENNLINLDSPSRNKSYSTVRDHIISVAKKNKHTRVCEYLTDPNSLISDSSDNTSAENTIEEEVNQTDVFIPKFTCPTCNTNVFESGYIVSTNSIYKFSKNEKTSKKISQETLDPVVCCNCNSTIKGITPEKLENLCHVHSCSKCGLDLKTIGIIDKLKMEYDKGSDKFIKKSASYHCSNCDNKISDYQKEYFNL</sequence>
<evidence type="ECO:0000313" key="2">
    <source>
        <dbReference type="Proteomes" id="UP000215694"/>
    </source>
</evidence>
<dbReference type="Proteomes" id="UP000215694">
    <property type="component" value="Unassembled WGS sequence"/>
</dbReference>
<protein>
    <submittedName>
        <fullName evidence="1">Uncharacterized protein</fullName>
    </submittedName>
</protein>
<evidence type="ECO:0000313" key="1">
    <source>
        <dbReference type="EMBL" id="RDY25814.1"/>
    </source>
</evidence>
<dbReference type="RefSeq" id="WP_094367257.1">
    <property type="nucleotide sequence ID" value="NZ_NOJY02000046.1"/>
</dbReference>
<proteinExistence type="predicted"/>
<name>A0A371IZC3_9FIRM</name>
<dbReference type="EMBL" id="NOJY02000046">
    <property type="protein sequence ID" value="RDY25814.1"/>
    <property type="molecule type" value="Genomic_DNA"/>
</dbReference>
<reference evidence="1 2" key="1">
    <citation type="journal article" date="2017" name="Genome Announc.">
        <title>Draft Genome Sequence of Romboutsia weinsteinii sp. nov. Strain CCRI-19649(T) Isolated from Surface Water.</title>
        <authorList>
            <person name="Maheux A.F."/>
            <person name="Boudreau D.K."/>
            <person name="Berube E."/>
            <person name="Boissinot M."/>
            <person name="Cantin P."/>
            <person name="Raymond F."/>
            <person name="Corbeil J."/>
            <person name="Omar R.F."/>
            <person name="Bergeron M.G."/>
        </authorList>
    </citation>
    <scope>NUCLEOTIDE SEQUENCE [LARGE SCALE GENOMIC DNA]</scope>
    <source>
        <strain evidence="1 2">CCRI-19649</strain>
    </source>
</reference>
<gene>
    <name evidence="1" type="ORF">CHL78_016320</name>
</gene>
<comment type="caution">
    <text evidence="1">The sequence shown here is derived from an EMBL/GenBank/DDBJ whole genome shotgun (WGS) entry which is preliminary data.</text>
</comment>
<accession>A0A371IZC3</accession>
<keyword evidence="2" id="KW-1185">Reference proteome</keyword>
<organism evidence="1 2">
    <name type="scientific">Romboutsia weinsteinii</name>
    <dbReference type="NCBI Taxonomy" id="2020949"/>
    <lineage>
        <taxon>Bacteria</taxon>
        <taxon>Bacillati</taxon>
        <taxon>Bacillota</taxon>
        <taxon>Clostridia</taxon>
        <taxon>Peptostreptococcales</taxon>
        <taxon>Peptostreptococcaceae</taxon>
        <taxon>Romboutsia</taxon>
    </lineage>
</organism>
<dbReference type="AlphaFoldDB" id="A0A371IZC3"/>